<organism evidence="2 3">
    <name type="scientific">Extremus antarcticus</name>
    <dbReference type="NCBI Taxonomy" id="702011"/>
    <lineage>
        <taxon>Eukaryota</taxon>
        <taxon>Fungi</taxon>
        <taxon>Dikarya</taxon>
        <taxon>Ascomycota</taxon>
        <taxon>Pezizomycotina</taxon>
        <taxon>Dothideomycetes</taxon>
        <taxon>Dothideomycetidae</taxon>
        <taxon>Mycosphaerellales</taxon>
        <taxon>Extremaceae</taxon>
        <taxon>Extremus</taxon>
    </lineage>
</organism>
<proteinExistence type="predicted"/>
<feature type="compositionally biased region" description="Pro residues" evidence="1">
    <location>
        <begin position="21"/>
        <end position="30"/>
    </location>
</feature>
<evidence type="ECO:0000313" key="3">
    <source>
        <dbReference type="Proteomes" id="UP001271007"/>
    </source>
</evidence>
<gene>
    <name evidence="2" type="ORF">LTR09_012824</name>
</gene>
<name>A0AAJ0D4M5_9PEZI</name>
<dbReference type="Proteomes" id="UP001271007">
    <property type="component" value="Unassembled WGS sequence"/>
</dbReference>
<feature type="region of interest" description="Disordered" evidence="1">
    <location>
        <begin position="1"/>
        <end position="104"/>
    </location>
</feature>
<dbReference type="AlphaFoldDB" id="A0AAJ0D4M5"/>
<protein>
    <submittedName>
        <fullName evidence="2">Uncharacterized protein</fullName>
    </submittedName>
</protein>
<comment type="caution">
    <text evidence="2">The sequence shown here is derived from an EMBL/GenBank/DDBJ whole genome shotgun (WGS) entry which is preliminary data.</text>
</comment>
<dbReference type="EMBL" id="JAWDJX010000184">
    <property type="protein sequence ID" value="KAK3045616.1"/>
    <property type="molecule type" value="Genomic_DNA"/>
</dbReference>
<evidence type="ECO:0000256" key="1">
    <source>
        <dbReference type="SAM" id="MobiDB-lite"/>
    </source>
</evidence>
<feature type="compositionally biased region" description="Acidic residues" evidence="1">
    <location>
        <begin position="55"/>
        <end position="67"/>
    </location>
</feature>
<sequence length="260" mass="29148">MSLAPRTRRPPAPSRKALAAKPPPSPPPSAQPRKRTKRANKQPRKRRKERVDLTATDEEDLAEEVEIEQLFGGSEPPAKSRAEDEGGEYNEQQQEEGMDERDRSIEEARASVYVSQVRVVVEGKKDALVTTRRLYNGLSNPHKDLREWLVSDWPSYKLKKFRVVIWAVNVPARANIVMDCYEEEEVNSCTHEAFNSWYKKGKKEIHVDSDLVVEKVITAEEAAAAHAAMATPTPTQRRAPSTIMLAASIESRVAAHAAGE</sequence>
<keyword evidence="3" id="KW-1185">Reference proteome</keyword>
<feature type="compositionally biased region" description="Basic residues" evidence="1">
    <location>
        <begin position="32"/>
        <end position="48"/>
    </location>
</feature>
<accession>A0AAJ0D4M5</accession>
<feature type="compositionally biased region" description="Acidic residues" evidence="1">
    <location>
        <begin position="85"/>
        <end position="99"/>
    </location>
</feature>
<evidence type="ECO:0000313" key="2">
    <source>
        <dbReference type="EMBL" id="KAK3045616.1"/>
    </source>
</evidence>
<reference evidence="2" key="1">
    <citation type="submission" date="2023-04" db="EMBL/GenBank/DDBJ databases">
        <title>Black Yeasts Isolated from many extreme environments.</title>
        <authorList>
            <person name="Coleine C."/>
            <person name="Stajich J.E."/>
            <person name="Selbmann L."/>
        </authorList>
    </citation>
    <scope>NUCLEOTIDE SEQUENCE</scope>
    <source>
        <strain evidence="2">CCFEE 5312</strain>
    </source>
</reference>